<organism evidence="2 3">
    <name type="scientific">Tahibacter harae</name>
    <dbReference type="NCBI Taxonomy" id="2963937"/>
    <lineage>
        <taxon>Bacteria</taxon>
        <taxon>Pseudomonadati</taxon>
        <taxon>Pseudomonadota</taxon>
        <taxon>Gammaproteobacteria</taxon>
        <taxon>Lysobacterales</taxon>
        <taxon>Rhodanobacteraceae</taxon>
        <taxon>Tahibacter</taxon>
    </lineage>
</organism>
<keyword evidence="3" id="KW-1185">Reference proteome</keyword>
<dbReference type="EMBL" id="JANFQO010000003">
    <property type="protein sequence ID" value="MCQ4164012.1"/>
    <property type="molecule type" value="Genomic_DNA"/>
</dbReference>
<evidence type="ECO:0000313" key="2">
    <source>
        <dbReference type="EMBL" id="MCQ4164012.1"/>
    </source>
</evidence>
<comment type="caution">
    <text evidence="2">The sequence shown here is derived from an EMBL/GenBank/DDBJ whole genome shotgun (WGS) entry which is preliminary data.</text>
</comment>
<name>A0ABT1QP65_9GAMM</name>
<gene>
    <name evidence="2" type="ORF">NM961_04745</name>
</gene>
<reference evidence="2" key="1">
    <citation type="submission" date="2022-07" db="EMBL/GenBank/DDBJ databases">
        <title>Tahibacter sp., a new gammaproteobacterium isolated from the silt sample collected at pig farm.</title>
        <authorList>
            <person name="Chen H."/>
        </authorList>
    </citation>
    <scope>NUCLEOTIDE SEQUENCE</scope>
    <source>
        <strain evidence="2">P2K</strain>
    </source>
</reference>
<sequence length="318" mass="33790">MPIQPRITDEEFQDIRIIDLDLSRTTWSRVHETLRVMFLRLDRPPPDTDWSRLFFEERDTRIVARRRGLWIEENYISFDSLPDEVDKIHLPDIRLSLAYANRKYRELALERRLKRQEEQAGQRSERDEMLALRARVRGILDVPAGAAAQDAAAPVPAARTAAAAAARIAVAPDVTAVPVVAPAAAAAVAAKPAAATPMVAKAAAAAAAAAAASEAARSVAAAIAARAAARTAATPTRTAVAPPSDSSTATNTSAAAAPAVETTPAAAEGKTQPATDPAPAAAPAADALAEFRLRRDALKQRFRHAAAPQDKEQNNGND</sequence>
<accession>A0ABT1QP65</accession>
<feature type="compositionally biased region" description="Basic and acidic residues" evidence="1">
    <location>
        <begin position="309"/>
        <end position="318"/>
    </location>
</feature>
<protein>
    <submittedName>
        <fullName evidence="2">Uncharacterized protein</fullName>
    </submittedName>
</protein>
<feature type="region of interest" description="Disordered" evidence="1">
    <location>
        <begin position="299"/>
        <end position="318"/>
    </location>
</feature>
<dbReference type="RefSeq" id="WP_255911941.1">
    <property type="nucleotide sequence ID" value="NZ_JANFQO010000003.1"/>
</dbReference>
<proteinExistence type="predicted"/>
<evidence type="ECO:0000256" key="1">
    <source>
        <dbReference type="SAM" id="MobiDB-lite"/>
    </source>
</evidence>
<evidence type="ECO:0000313" key="3">
    <source>
        <dbReference type="Proteomes" id="UP001165498"/>
    </source>
</evidence>
<dbReference type="Proteomes" id="UP001165498">
    <property type="component" value="Unassembled WGS sequence"/>
</dbReference>
<feature type="region of interest" description="Disordered" evidence="1">
    <location>
        <begin position="231"/>
        <end position="288"/>
    </location>
</feature>